<keyword evidence="3" id="KW-0479">Metal-binding</keyword>
<dbReference type="GO" id="GO:0005509">
    <property type="term" value="F:calcium ion binding"/>
    <property type="evidence" value="ECO:0007669"/>
    <property type="project" value="InterPro"/>
</dbReference>
<keyword evidence="5" id="KW-0106">Calcium</keyword>
<feature type="region of interest" description="Disordered" evidence="6">
    <location>
        <begin position="1"/>
        <end position="267"/>
    </location>
</feature>
<feature type="domain" description="EF-hand" evidence="7">
    <location>
        <begin position="332"/>
        <end position="367"/>
    </location>
</feature>
<dbReference type="InterPro" id="IPR002048">
    <property type="entry name" value="EF_hand_dom"/>
</dbReference>
<dbReference type="AlphaFoldDB" id="A0A1E3JXF3"/>
<dbReference type="GO" id="GO:0048306">
    <property type="term" value="F:calcium-dependent protein binding"/>
    <property type="evidence" value="ECO:0007669"/>
    <property type="project" value="UniProtKB-ARBA"/>
</dbReference>
<dbReference type="InterPro" id="IPR011992">
    <property type="entry name" value="EF-hand-dom_pair"/>
</dbReference>
<feature type="compositionally biased region" description="Low complexity" evidence="6">
    <location>
        <begin position="104"/>
        <end position="119"/>
    </location>
</feature>
<gene>
    <name evidence="8" type="ORF">I350_04534</name>
</gene>
<evidence type="ECO:0000313" key="8">
    <source>
        <dbReference type="EMBL" id="ODO05483.1"/>
    </source>
</evidence>
<proteinExistence type="predicted"/>
<dbReference type="Pfam" id="PF13202">
    <property type="entry name" value="EF-hand_5"/>
    <property type="match status" value="1"/>
</dbReference>
<dbReference type="PROSITE" id="PS50222">
    <property type="entry name" value="EF_HAND_2"/>
    <property type="match status" value="2"/>
</dbReference>
<feature type="compositionally biased region" description="Low complexity" evidence="6">
    <location>
        <begin position="141"/>
        <end position="159"/>
    </location>
</feature>
<dbReference type="SMART" id="SM00054">
    <property type="entry name" value="EFh"/>
    <property type="match status" value="3"/>
</dbReference>
<reference evidence="8 9" key="1">
    <citation type="submission" date="2016-06" db="EMBL/GenBank/DDBJ databases">
        <title>Evolution of pathogenesis and genome organization in the Tremellales.</title>
        <authorList>
            <person name="Cuomo C."/>
            <person name="Litvintseva A."/>
            <person name="Heitman J."/>
            <person name="Chen Y."/>
            <person name="Sun S."/>
            <person name="Springer D."/>
            <person name="Dromer F."/>
            <person name="Young S."/>
            <person name="Zeng Q."/>
            <person name="Chapman S."/>
            <person name="Gujja S."/>
            <person name="Saif S."/>
            <person name="Birren B."/>
        </authorList>
    </citation>
    <scope>NUCLEOTIDE SEQUENCE [LARGE SCALE GENOMIC DNA]</scope>
    <source>
        <strain evidence="8 9">CBS 6273</strain>
    </source>
</reference>
<name>A0A1E3JXF3_9TREE</name>
<evidence type="ECO:0000256" key="3">
    <source>
        <dbReference type="ARBA" id="ARBA00022723"/>
    </source>
</evidence>
<feature type="domain" description="EF-hand" evidence="7">
    <location>
        <begin position="265"/>
        <end position="300"/>
    </location>
</feature>
<dbReference type="PANTHER" id="PTHR46212">
    <property type="entry name" value="PEFLIN"/>
    <property type="match status" value="1"/>
</dbReference>
<dbReference type="Gene3D" id="1.10.238.10">
    <property type="entry name" value="EF-hand"/>
    <property type="match status" value="1"/>
</dbReference>
<accession>A0A1E3JXF3</accession>
<dbReference type="InterPro" id="IPR051426">
    <property type="entry name" value="Peflin/Sorcin_CaBP"/>
</dbReference>
<comment type="subcellular location">
    <subcellularLocation>
        <location evidence="1">Cytoplasm</location>
    </subcellularLocation>
</comment>
<evidence type="ECO:0000256" key="5">
    <source>
        <dbReference type="ARBA" id="ARBA00022837"/>
    </source>
</evidence>
<dbReference type="PROSITE" id="PS00018">
    <property type="entry name" value="EF_HAND_1"/>
    <property type="match status" value="1"/>
</dbReference>
<feature type="compositionally biased region" description="Low complexity" evidence="6">
    <location>
        <begin position="189"/>
        <end position="225"/>
    </location>
</feature>
<evidence type="ECO:0000256" key="1">
    <source>
        <dbReference type="ARBA" id="ARBA00004496"/>
    </source>
</evidence>
<evidence type="ECO:0000313" key="9">
    <source>
        <dbReference type="Proteomes" id="UP000095149"/>
    </source>
</evidence>
<dbReference type="Pfam" id="PF13499">
    <property type="entry name" value="EF-hand_7"/>
    <property type="match status" value="1"/>
</dbReference>
<evidence type="ECO:0000256" key="6">
    <source>
        <dbReference type="SAM" id="MobiDB-lite"/>
    </source>
</evidence>
<sequence length="463" mass="51044">MADFLGRPSDGDSPFAIGNRAMRDLSSPQPPQQKNPLPRGASVPGVAPGQVFRGPSPHGQGYGQQQQQGGGGGGRGYAPPIQTGGPGFGHGGQGMSSPRNGNFQQQQAYGAQGYASQPQVQHQQQGYNPPPRGYTSPPPQQQQQGYQNQQLQQQQQQPYNPRPAYPAQQPQSQAPLQGQGYHPNPNPRSPISSGSPQSQGFYAQQPPQQQQQQQQQQQYGSAQNQPTYASTRERHSHQGQQGQWSQAQAQGQQATSPPPVPATSGDDVELRNMFNAFDSTRTGQLSGGDLQRLLAKDATMDAREDSVKMLMNIFDTDRSGSINFQEFEGLYRYIQDWHGIFRRFDTDASGLIDRAELHSALLGFGFSLPPEMVDKIEKRFGPPPTPAGGRKVEGDGISFDRFLMACVTVKHYSEGFRAVDVRNEGRVSMDYNKFVSLLPCSGFEMMEMEMEMMRTGFVWVERY</sequence>
<organism evidence="8 9">
    <name type="scientific">Cryptococcus amylolentus CBS 6273</name>
    <dbReference type="NCBI Taxonomy" id="1296118"/>
    <lineage>
        <taxon>Eukaryota</taxon>
        <taxon>Fungi</taxon>
        <taxon>Dikarya</taxon>
        <taxon>Basidiomycota</taxon>
        <taxon>Agaricomycotina</taxon>
        <taxon>Tremellomycetes</taxon>
        <taxon>Tremellales</taxon>
        <taxon>Cryptococcaceae</taxon>
        <taxon>Cryptococcus</taxon>
    </lineage>
</organism>
<evidence type="ECO:0000256" key="4">
    <source>
        <dbReference type="ARBA" id="ARBA00022737"/>
    </source>
</evidence>
<dbReference type="CDD" id="cd16180">
    <property type="entry name" value="EFh_PEF_Group_I"/>
    <property type="match status" value="1"/>
</dbReference>
<dbReference type="EMBL" id="MEKH01000007">
    <property type="protein sequence ID" value="ODO05483.1"/>
    <property type="molecule type" value="Genomic_DNA"/>
</dbReference>
<dbReference type="GO" id="GO:0005737">
    <property type="term" value="C:cytoplasm"/>
    <property type="evidence" value="ECO:0007669"/>
    <property type="project" value="UniProtKB-SubCell"/>
</dbReference>
<keyword evidence="2" id="KW-0963">Cytoplasm</keyword>
<comment type="caution">
    <text evidence="8">The sequence shown here is derived from an EMBL/GenBank/DDBJ whole genome shotgun (WGS) entry which is preliminary data.</text>
</comment>
<dbReference type="InterPro" id="IPR018247">
    <property type="entry name" value="EF_Hand_1_Ca_BS"/>
</dbReference>
<dbReference type="Proteomes" id="UP000095149">
    <property type="component" value="Unassembled WGS sequence"/>
</dbReference>
<feature type="compositionally biased region" description="Low complexity" evidence="6">
    <location>
        <begin position="165"/>
        <end position="179"/>
    </location>
</feature>
<protein>
    <recommendedName>
        <fullName evidence="7">EF-hand domain-containing protein</fullName>
    </recommendedName>
</protein>
<keyword evidence="4" id="KW-0677">Repeat</keyword>
<feature type="compositionally biased region" description="Low complexity" evidence="6">
    <location>
        <begin position="238"/>
        <end position="254"/>
    </location>
</feature>
<dbReference type="SUPFAM" id="SSF47473">
    <property type="entry name" value="EF-hand"/>
    <property type="match status" value="1"/>
</dbReference>
<feature type="compositionally biased region" description="Gly residues" evidence="6">
    <location>
        <begin position="84"/>
        <end position="94"/>
    </location>
</feature>
<dbReference type="PANTHER" id="PTHR46212:SF3">
    <property type="entry name" value="GH27120P"/>
    <property type="match status" value="1"/>
</dbReference>
<evidence type="ECO:0000259" key="7">
    <source>
        <dbReference type="PROSITE" id="PS50222"/>
    </source>
</evidence>
<evidence type="ECO:0000256" key="2">
    <source>
        <dbReference type="ARBA" id="ARBA00022490"/>
    </source>
</evidence>
<feature type="compositionally biased region" description="Pro residues" evidence="6">
    <location>
        <begin position="128"/>
        <end position="140"/>
    </location>
</feature>